<name>G3IYF2_METTV</name>
<keyword evidence="1" id="KW-0472">Membrane</keyword>
<dbReference type="EMBL" id="JH109153">
    <property type="protein sequence ID" value="EGW21174.1"/>
    <property type="molecule type" value="Genomic_DNA"/>
</dbReference>
<evidence type="ECO:0000256" key="1">
    <source>
        <dbReference type="SAM" id="Phobius"/>
    </source>
</evidence>
<dbReference type="eggNOG" id="COG3671">
    <property type="taxonomic scope" value="Bacteria"/>
</dbReference>
<feature type="transmembrane region" description="Helical" evidence="1">
    <location>
        <begin position="33"/>
        <end position="55"/>
    </location>
</feature>
<accession>G3IYF2</accession>
<organism evidence="2 3">
    <name type="scientific">Methylobacter tundripaludum (strain ATCC BAA-1195 / DSM 17260 / SV96)</name>
    <dbReference type="NCBI Taxonomy" id="697282"/>
    <lineage>
        <taxon>Bacteria</taxon>
        <taxon>Pseudomonadati</taxon>
        <taxon>Pseudomonadota</taxon>
        <taxon>Gammaproteobacteria</taxon>
        <taxon>Methylococcales</taxon>
        <taxon>Methylococcaceae</taxon>
        <taxon>Methylobacter</taxon>
    </lineage>
</organism>
<gene>
    <name evidence="2" type="ORF">Mettu_4336</name>
</gene>
<keyword evidence="3" id="KW-1185">Reference proteome</keyword>
<reference evidence="2 3" key="1">
    <citation type="submission" date="2011-06" db="EMBL/GenBank/DDBJ databases">
        <title>Genomic sequence of Methylobacter tundripaludum SV96.</title>
        <authorList>
            <consortium name="US DOE Joint Genome Institute"/>
            <person name="Lucas S."/>
            <person name="Han J."/>
            <person name="Lapidus A."/>
            <person name="Cheng J.-F."/>
            <person name="Goodwin L."/>
            <person name="Pitluck S."/>
            <person name="Held B."/>
            <person name="Detter J.C."/>
            <person name="Han C."/>
            <person name="Tapia R."/>
            <person name="Land M."/>
            <person name="Hauser L."/>
            <person name="Kyrpides N."/>
            <person name="Ivanova N."/>
            <person name="Ovchinnikova G."/>
            <person name="Pagani I."/>
            <person name="Klotz M.G."/>
            <person name="Dispirito A.A."/>
            <person name="Murrell J.C."/>
            <person name="Dunfield P."/>
            <person name="Kalyuzhnaya M.G."/>
            <person name="Svenning M."/>
            <person name="Trotsenko Y.A."/>
            <person name="Stein L.Y."/>
            <person name="Woyke T."/>
        </authorList>
    </citation>
    <scope>NUCLEOTIDE SEQUENCE [LARGE SCALE GENOMIC DNA]</scope>
    <source>
        <strain evidence="3">ATCC BAA-1195 / DSM 17260 / SV96</strain>
    </source>
</reference>
<proteinExistence type="predicted"/>
<keyword evidence="1" id="KW-1133">Transmembrane helix</keyword>
<protein>
    <submittedName>
        <fullName evidence="2">Transmembrane protein</fullName>
    </submittedName>
</protein>
<dbReference type="AlphaFoldDB" id="G3IYF2"/>
<dbReference type="HOGENOM" id="CLU_129294_1_0_6"/>
<evidence type="ECO:0000313" key="3">
    <source>
        <dbReference type="Proteomes" id="UP000004664"/>
    </source>
</evidence>
<sequence>MQSNKFTKVKTSMKNIATTENEKSAITLTTVIYALYAASYFVGITAIIAIVMNYVKKDDVVGTFLESHFRWQIRTFWFGVLWGVLGTITMVFIIGWFVLVADGIWIIYRIVKGWLRLNDGKPMYTV</sequence>
<keyword evidence="1 2" id="KW-0812">Transmembrane</keyword>
<evidence type="ECO:0000313" key="2">
    <source>
        <dbReference type="EMBL" id="EGW21174.1"/>
    </source>
</evidence>
<feature type="transmembrane region" description="Helical" evidence="1">
    <location>
        <begin position="75"/>
        <end position="108"/>
    </location>
</feature>
<dbReference type="Proteomes" id="UP000004664">
    <property type="component" value="Unassembled WGS sequence"/>
</dbReference>